<dbReference type="STRING" id="471856.Jden_0129"/>
<dbReference type="GO" id="GO:0006281">
    <property type="term" value="P:DNA repair"/>
    <property type="evidence" value="ECO:0007669"/>
    <property type="project" value="TreeGrafter"/>
</dbReference>
<accession>C7R5C6</accession>
<dbReference type="NCBIfam" id="TIGR01549">
    <property type="entry name" value="HAD-SF-IA-v1"/>
    <property type="match status" value="1"/>
</dbReference>
<dbReference type="Gene3D" id="3.40.50.1000">
    <property type="entry name" value="HAD superfamily/HAD-like"/>
    <property type="match status" value="2"/>
</dbReference>
<dbReference type="SFLD" id="SFLDS00003">
    <property type="entry name" value="Haloacid_Dehalogenase"/>
    <property type="match status" value="2"/>
</dbReference>
<organism evidence="1 2">
    <name type="scientific">Jonesia denitrificans (strain ATCC 14870 / DSM 20603 / BCRC 15368 / CIP 55.134 / JCM 11481 / NBRC 15587 / NCTC 10816 / Prevot 55134)</name>
    <name type="common">Listeria denitrificans</name>
    <dbReference type="NCBI Taxonomy" id="471856"/>
    <lineage>
        <taxon>Bacteria</taxon>
        <taxon>Bacillati</taxon>
        <taxon>Actinomycetota</taxon>
        <taxon>Actinomycetes</taxon>
        <taxon>Micrococcales</taxon>
        <taxon>Jonesiaceae</taxon>
        <taxon>Jonesia</taxon>
    </lineage>
</organism>
<dbReference type="SFLD" id="SFLDG01129">
    <property type="entry name" value="C1.5:_HAD__Beta-PGM__Phosphata"/>
    <property type="match status" value="2"/>
</dbReference>
<dbReference type="InterPro" id="IPR036412">
    <property type="entry name" value="HAD-like_sf"/>
</dbReference>
<dbReference type="RefSeq" id="WP_012805909.1">
    <property type="nucleotide sequence ID" value="NC_013174.1"/>
</dbReference>
<evidence type="ECO:0000313" key="1">
    <source>
        <dbReference type="EMBL" id="ACV07804.1"/>
    </source>
</evidence>
<dbReference type="Proteomes" id="UP000000628">
    <property type="component" value="Chromosome"/>
</dbReference>
<dbReference type="SUPFAM" id="SSF56784">
    <property type="entry name" value="HAD-like"/>
    <property type="match status" value="2"/>
</dbReference>
<dbReference type="AlphaFoldDB" id="C7R5C6"/>
<dbReference type="InterPro" id="IPR050155">
    <property type="entry name" value="HAD-like_hydrolase_sf"/>
</dbReference>
<protein>
    <submittedName>
        <fullName evidence="1">HAD-superfamily hydrolase, subfamily IA, variant 1</fullName>
    </submittedName>
</protein>
<reference evidence="1 2" key="1">
    <citation type="journal article" date="2009" name="Stand. Genomic Sci.">
        <title>Complete genome sequence of Jonesia denitrificans type strain (Prevot 55134).</title>
        <authorList>
            <person name="Pukall R."/>
            <person name="Gehrich-Schroter G."/>
            <person name="Lapidus A."/>
            <person name="Nolan M."/>
            <person name="Glavina Del Rio T."/>
            <person name="Lucas S."/>
            <person name="Chen F."/>
            <person name="Tice H."/>
            <person name="Pitluck S."/>
            <person name="Cheng J.F."/>
            <person name="Copeland A."/>
            <person name="Saunders E."/>
            <person name="Brettin T."/>
            <person name="Detter J.C."/>
            <person name="Bruce D."/>
            <person name="Goodwin L."/>
            <person name="Pati A."/>
            <person name="Ivanova N."/>
            <person name="Mavromatis K."/>
            <person name="Ovchinnikova G."/>
            <person name="Chen A."/>
            <person name="Palaniappan K."/>
            <person name="Land M."/>
            <person name="Hauser L."/>
            <person name="Chang Y.J."/>
            <person name="Jeffries C.D."/>
            <person name="Chain P."/>
            <person name="Goker M."/>
            <person name="Bristow J."/>
            <person name="Eisen J.A."/>
            <person name="Markowitz V."/>
            <person name="Hugenholtz P."/>
            <person name="Kyrpides N.C."/>
            <person name="Klenk H.P."/>
            <person name="Han C."/>
        </authorList>
    </citation>
    <scope>NUCLEOTIDE SEQUENCE [LARGE SCALE GENOMIC DNA]</scope>
    <source>
        <strain evidence="2">ATCC 14870 / DSM 20603 / BCRC 15368 / CIP 55.134 / JCM 11481 / NBRC 15587 / NCTC 10816 / Prevot 55134</strain>
    </source>
</reference>
<dbReference type="InterPro" id="IPR006439">
    <property type="entry name" value="HAD-SF_hydro_IA"/>
</dbReference>
<keyword evidence="1" id="KW-0378">Hydrolase</keyword>
<evidence type="ECO:0000313" key="2">
    <source>
        <dbReference type="Proteomes" id="UP000000628"/>
    </source>
</evidence>
<keyword evidence="2" id="KW-1185">Reference proteome</keyword>
<dbReference type="GO" id="GO:0008967">
    <property type="term" value="F:phosphoglycolate phosphatase activity"/>
    <property type="evidence" value="ECO:0007669"/>
    <property type="project" value="TreeGrafter"/>
</dbReference>
<dbReference type="EMBL" id="CP001706">
    <property type="protein sequence ID" value="ACV07804.1"/>
    <property type="molecule type" value="Genomic_DNA"/>
</dbReference>
<gene>
    <name evidence="1" type="ordered locus">Jden_0129</name>
</gene>
<dbReference type="HOGENOM" id="CLU_483721_0_0_11"/>
<dbReference type="OrthoDB" id="4954868at2"/>
<dbReference type="PANTHER" id="PTHR43434">
    <property type="entry name" value="PHOSPHOGLYCOLATE PHOSPHATASE"/>
    <property type="match status" value="1"/>
</dbReference>
<name>C7R5C6_JONDD</name>
<dbReference type="KEGG" id="jde:Jden_0129"/>
<dbReference type="PANTHER" id="PTHR43434:SF1">
    <property type="entry name" value="PHOSPHOGLYCOLATE PHOSPHATASE"/>
    <property type="match status" value="1"/>
</dbReference>
<dbReference type="eggNOG" id="COG0546">
    <property type="taxonomic scope" value="Bacteria"/>
</dbReference>
<dbReference type="GO" id="GO:0005829">
    <property type="term" value="C:cytosol"/>
    <property type="evidence" value="ECO:0007669"/>
    <property type="project" value="TreeGrafter"/>
</dbReference>
<proteinExistence type="predicted"/>
<dbReference type="InterPro" id="IPR023214">
    <property type="entry name" value="HAD_sf"/>
</dbReference>
<dbReference type="Pfam" id="PF00702">
    <property type="entry name" value="Hydrolase"/>
    <property type="match status" value="2"/>
</dbReference>
<sequence length="543" mass="58607">MTLSLPRPRALLLDFGGVVFLTTKNPAGPSEATNRLAAILARAGHEVNREALSASISAGHTALKHWKHASSRRRHPKELSHREIVMDFLTSDLPDAHRHTLATEARRVLHDINSVMSHHTVRTGIFDLLAVAREHDIPVVIVSNAHSGDNHRRLLRAHGLDHLITAQIYSDEVGIRKPNPEMIELGAAAAGVDPHECWYVGDTMDRDVVTGRRAGVGAVFLTTSQHTANPPFAVADAPDAIVAEPADLVPLFAEALTRTVTPPAVPSSQSDNDGKRERPVLFLDHGGVISTSHSDDTLLTPFMSQVAQLLSRAGRAVSVDEVRHLLTSARAAHKDWKAQRRWEFDATGQPLREITAREFWVDLFGGPLSDQERALLRTEAVALMAAYGRAKSRRTQRPGIHDLVAACHSAQVPVVVVSNTVSGVAVRAECAAIGIDQFIAAYVCSDEVGVRKPDARILEHAVAVVNADPATSWFVGDKPENDAVVARSVGVANRVVMRGGATPDHLLEEALNSGLATHIVDSPRGVLDAMTILGRPDVPAIHV</sequence>